<reference evidence="1 2" key="2">
    <citation type="submission" date="2018-11" db="EMBL/GenBank/DDBJ databases">
        <authorList>
            <consortium name="Pathogen Informatics"/>
        </authorList>
    </citation>
    <scope>NUCLEOTIDE SEQUENCE [LARGE SCALE GENOMIC DNA]</scope>
    <source>
        <strain evidence="1 2">Egypt</strain>
    </source>
</reference>
<evidence type="ECO:0000313" key="2">
    <source>
        <dbReference type="Proteomes" id="UP000272942"/>
    </source>
</evidence>
<reference evidence="3" key="1">
    <citation type="submission" date="2016-06" db="UniProtKB">
        <authorList>
            <consortium name="WormBaseParasite"/>
        </authorList>
    </citation>
    <scope>IDENTIFICATION</scope>
</reference>
<dbReference type="WBParaSite" id="ECPE_0001185201-mRNA-1">
    <property type="protein sequence ID" value="ECPE_0001185201-mRNA-1"/>
    <property type="gene ID" value="ECPE_0001185201"/>
</dbReference>
<name>A0A183AXY2_9TREM</name>
<dbReference type="Proteomes" id="UP000272942">
    <property type="component" value="Unassembled WGS sequence"/>
</dbReference>
<organism evidence="3">
    <name type="scientific">Echinostoma caproni</name>
    <dbReference type="NCBI Taxonomy" id="27848"/>
    <lineage>
        <taxon>Eukaryota</taxon>
        <taxon>Metazoa</taxon>
        <taxon>Spiralia</taxon>
        <taxon>Lophotrochozoa</taxon>
        <taxon>Platyhelminthes</taxon>
        <taxon>Trematoda</taxon>
        <taxon>Digenea</taxon>
        <taxon>Plagiorchiida</taxon>
        <taxon>Echinostomata</taxon>
        <taxon>Echinostomatoidea</taxon>
        <taxon>Echinostomatidae</taxon>
        <taxon>Echinostoma</taxon>
    </lineage>
</organism>
<proteinExistence type="predicted"/>
<accession>A0A183AXY2</accession>
<dbReference type="OrthoDB" id="289038at2759"/>
<dbReference type="EMBL" id="UZAN01051578">
    <property type="protein sequence ID" value="VDP88994.1"/>
    <property type="molecule type" value="Genomic_DNA"/>
</dbReference>
<gene>
    <name evidence="1" type="ORF">ECPE_LOCUS11817</name>
</gene>
<evidence type="ECO:0000313" key="3">
    <source>
        <dbReference type="WBParaSite" id="ECPE_0001185201-mRNA-1"/>
    </source>
</evidence>
<protein>
    <submittedName>
        <fullName evidence="3">NR LBD domain-containing protein</fullName>
    </submittedName>
</protein>
<sequence>MSTIGPDNQDLSDTVGDHESGDETIEIRNIFESSPDTPVFPITSLNTLNNCLNQSKWVVPVLPDTELEILIKATIAFAKQGKDEESKHCRRFCRYGLLSSFQKTFLDEALEGWACQILHYIYMNALLAVELCAIKARDDSISILDLESVLFNPDTK</sequence>
<dbReference type="AlphaFoldDB" id="A0A183AXY2"/>
<keyword evidence="2" id="KW-1185">Reference proteome</keyword>
<evidence type="ECO:0000313" key="1">
    <source>
        <dbReference type="EMBL" id="VDP88994.1"/>
    </source>
</evidence>